<reference evidence="2" key="1">
    <citation type="submission" date="2021-01" db="EMBL/GenBank/DDBJ databases">
        <title>KCTC 19127 draft genome.</title>
        <authorList>
            <person name="An D."/>
        </authorList>
    </citation>
    <scope>NUCLEOTIDE SEQUENCE</scope>
    <source>
        <strain evidence="2">KCTC 19127</strain>
    </source>
</reference>
<comment type="similarity">
    <text evidence="1">Belongs to the ROK (NagC/XylR) family.</text>
</comment>
<dbReference type="Proteomes" id="UP000663801">
    <property type="component" value="Unassembled WGS sequence"/>
</dbReference>
<dbReference type="InterPro" id="IPR000600">
    <property type="entry name" value="ROK"/>
</dbReference>
<dbReference type="PANTHER" id="PTHR18964:SF173">
    <property type="entry name" value="GLUCOKINASE"/>
    <property type="match status" value="1"/>
</dbReference>
<dbReference type="InterPro" id="IPR049874">
    <property type="entry name" value="ROK_cs"/>
</dbReference>
<organism evidence="2 3">
    <name type="scientific">Nakamurella flavida</name>
    <dbReference type="NCBI Taxonomy" id="363630"/>
    <lineage>
        <taxon>Bacteria</taxon>
        <taxon>Bacillati</taxon>
        <taxon>Actinomycetota</taxon>
        <taxon>Actinomycetes</taxon>
        <taxon>Nakamurellales</taxon>
        <taxon>Nakamurellaceae</taxon>
        <taxon>Nakamurella</taxon>
    </lineage>
</organism>
<dbReference type="InterPro" id="IPR043129">
    <property type="entry name" value="ATPase_NBD"/>
</dbReference>
<gene>
    <name evidence="2" type="ORF">JL107_06515</name>
</gene>
<dbReference type="Pfam" id="PF00480">
    <property type="entry name" value="ROK"/>
    <property type="match status" value="1"/>
</dbReference>
<dbReference type="RefSeq" id="WP_205256194.1">
    <property type="nucleotide sequence ID" value="NZ_BAAAPV010000003.1"/>
</dbReference>
<dbReference type="PANTHER" id="PTHR18964">
    <property type="entry name" value="ROK (REPRESSOR, ORF, KINASE) FAMILY"/>
    <property type="match status" value="1"/>
</dbReference>
<dbReference type="PROSITE" id="PS01125">
    <property type="entry name" value="ROK"/>
    <property type="match status" value="1"/>
</dbReference>
<comment type="caution">
    <text evidence="2">The sequence shown here is derived from an EMBL/GenBank/DDBJ whole genome shotgun (WGS) entry which is preliminary data.</text>
</comment>
<dbReference type="AlphaFoldDB" id="A0A938YEB4"/>
<name>A0A938YEB4_9ACTN</name>
<protein>
    <submittedName>
        <fullName evidence="2">ROK family protein</fullName>
    </submittedName>
</protein>
<evidence type="ECO:0000313" key="2">
    <source>
        <dbReference type="EMBL" id="MBM9476091.1"/>
    </source>
</evidence>
<keyword evidence="3" id="KW-1185">Reference proteome</keyword>
<evidence type="ECO:0000256" key="1">
    <source>
        <dbReference type="ARBA" id="ARBA00006479"/>
    </source>
</evidence>
<dbReference type="SUPFAM" id="SSF53067">
    <property type="entry name" value="Actin-like ATPase domain"/>
    <property type="match status" value="1"/>
</dbReference>
<dbReference type="Gene3D" id="3.30.420.40">
    <property type="match status" value="2"/>
</dbReference>
<dbReference type="EMBL" id="JAERWL010000006">
    <property type="protein sequence ID" value="MBM9476091.1"/>
    <property type="molecule type" value="Genomic_DNA"/>
</dbReference>
<accession>A0A938YEB4</accession>
<sequence>MNPLFDRPSGNTIGIDIGGTSVRAAVVDPAGEILGSLRAGTPHTVGETEDLLTTLITKLASTFPVDGVGLAVAGFISKDRQRVMFAPHLAWRDADVPARLAARVGLPVVMEHDVNAAAWAEYRRGAAAGSDLALLIALGTGIGAGLVIDGTVYRGAHGVAPELGHLTVVPDGRRCACGKRGCWERYCSGTALADTAREAMVGRDAPVLRRLCQDDPAAVTGTMVAIAGTEGDPVALAALDQLGHWLAVGLALVTDVLDPEVIVVGGGVASAAGMFLPVAVSEFAGLITGAGHRPVPRVELARFGDRSGLLGAALLAAHS</sequence>
<proteinExistence type="inferred from homology"/>
<evidence type="ECO:0000313" key="3">
    <source>
        <dbReference type="Proteomes" id="UP000663801"/>
    </source>
</evidence>